<dbReference type="InterPro" id="IPR036397">
    <property type="entry name" value="RNaseH_sf"/>
</dbReference>
<name>A0A238ZT81_9BACT</name>
<dbReference type="SMART" id="SM00475">
    <property type="entry name" value="53EXOc"/>
    <property type="match status" value="1"/>
</dbReference>
<dbReference type="SMART" id="SM00279">
    <property type="entry name" value="HhH2"/>
    <property type="match status" value="1"/>
</dbReference>
<keyword evidence="13" id="KW-0378">Hydrolase</keyword>
<gene>
    <name evidence="13" type="primary">polA</name>
    <name evidence="16" type="ORF">SAMN06265340_11154</name>
</gene>
<evidence type="ECO:0000256" key="2">
    <source>
        <dbReference type="ARBA" id="ARBA00012417"/>
    </source>
</evidence>
<keyword evidence="6 13" id="KW-0235">DNA replication</keyword>
<dbReference type="InterPro" id="IPR020045">
    <property type="entry name" value="DNA_polI_H3TH"/>
</dbReference>
<dbReference type="SUPFAM" id="SSF88723">
    <property type="entry name" value="PIN domain-like"/>
    <property type="match status" value="1"/>
</dbReference>
<dbReference type="GO" id="GO:0003887">
    <property type="term" value="F:DNA-directed DNA polymerase activity"/>
    <property type="evidence" value="ECO:0007669"/>
    <property type="project" value="UniProtKB-UniRule"/>
</dbReference>
<dbReference type="SMART" id="SM00482">
    <property type="entry name" value="POLAc"/>
    <property type="match status" value="1"/>
</dbReference>
<accession>A0A238ZT81</accession>
<dbReference type="EC" id="2.7.7.7" evidence="2 12"/>
<evidence type="ECO:0000256" key="4">
    <source>
        <dbReference type="ARBA" id="ARBA00022679"/>
    </source>
</evidence>
<dbReference type="GO" id="GO:0008409">
    <property type="term" value="F:5'-3' exonuclease activity"/>
    <property type="evidence" value="ECO:0007669"/>
    <property type="project" value="UniProtKB-UniRule"/>
</dbReference>
<dbReference type="InterPro" id="IPR020046">
    <property type="entry name" value="5-3_exonucl_a-hlix_arch_N"/>
</dbReference>
<sequence>MKQKTVYLFDGTSFAYRAFYAIKGLSTSKGFPTNAIYGFARMFLKLYRELKPEYVAVAFDVSRKTFREKISSDYKANRKPAPDDFKAQLPYIKKFLTCLGIPVIEKEGFEADDILGTLAGKLSEKRFKVIIVSPDKDIRQLINEKVSVLSITPQKKTEILYTFEKFIDTFDYSPSQIPDIFGLAGDTSDNIPGVPGIGEKTATKLIKEFGSLENLYENLEKLPPKRKETLKNFKEQAFISKQLATIDCNVPIDVSEKELKKKNPDEKCLSELLKELEMVSIVKELKEIFPSLKLSNNIEESKEVEESKIEEFLKEKDLFTKKKIGLLDNKKTIVAVQESLFSSIEKPEKFIELADEIFTFNLKEFYHKYGNTKHHKKFFDISIGEYLLNSIQKDYSPETIIKKHLKIVEIENTEKFAHHIIKIGETVKKELIKENLLTLYKEIEHPLIEVLFFMEKRGVLFDRDYMENLKETLTERMTKLEKLIFQIAGKTFNLNSPKQLSKILFDKLQIKPVKKTKSGYSTDVEVLTTLALNGYKIAEYILEYRKYSKLIGTFVDGIVKHMDRNGRVHTTFIQTGTATGRLSSSEPNLQNLPVSDEISKQIRKSVIAPENYLLLWADYSQIELRILAHLSQDEKLIKAYKEGKDIHRETASILFNVDFSSVDEKMRKVAKMVNFGIIYGMSPQGLSQRLGIPINEAKEYIENYFKKFPSVKEFIEKTIDEAYRKGYVKTLFGRKRPVPELKAKNSNIRNFGERAAFNAVIQGTAADIMKIAMIKLFNQFKNTNIYLTLQVHDEIVMEVPESQINPVRKQVKEIMESATNLDIPLTVDINTGKRWE</sequence>
<keyword evidence="9 13" id="KW-0238">DNA-binding</keyword>
<evidence type="ECO:0000259" key="14">
    <source>
        <dbReference type="SMART" id="SM00475"/>
    </source>
</evidence>
<dbReference type="Gene3D" id="1.20.1060.10">
    <property type="entry name" value="Taq DNA Polymerase, Chain T, domain 4"/>
    <property type="match status" value="1"/>
</dbReference>
<dbReference type="FunFam" id="1.10.150.20:FF:000002">
    <property type="entry name" value="DNA polymerase I"/>
    <property type="match status" value="1"/>
</dbReference>
<evidence type="ECO:0000313" key="16">
    <source>
        <dbReference type="EMBL" id="SNR86429.1"/>
    </source>
</evidence>
<evidence type="ECO:0000256" key="12">
    <source>
        <dbReference type="NCBIfam" id="TIGR00593"/>
    </source>
</evidence>
<dbReference type="Gene3D" id="3.30.70.370">
    <property type="match status" value="1"/>
</dbReference>
<dbReference type="FunFam" id="1.20.1060.10:FF:000001">
    <property type="entry name" value="DNA polymerase I"/>
    <property type="match status" value="1"/>
</dbReference>
<evidence type="ECO:0000259" key="15">
    <source>
        <dbReference type="SMART" id="SM00482"/>
    </source>
</evidence>
<evidence type="ECO:0000256" key="11">
    <source>
        <dbReference type="ARBA" id="ARBA00049244"/>
    </source>
</evidence>
<dbReference type="InterPro" id="IPR002421">
    <property type="entry name" value="5-3_exonuclease"/>
</dbReference>
<dbReference type="PROSITE" id="PS00447">
    <property type="entry name" value="DNA_POLYMERASE_A"/>
    <property type="match status" value="1"/>
</dbReference>
<evidence type="ECO:0000256" key="6">
    <source>
        <dbReference type="ARBA" id="ARBA00022705"/>
    </source>
</evidence>
<keyword evidence="17" id="KW-1185">Reference proteome</keyword>
<feature type="domain" description="DNA-directed DNA polymerase family A palm" evidence="15">
    <location>
        <begin position="599"/>
        <end position="803"/>
    </location>
</feature>
<dbReference type="InterPro" id="IPR001098">
    <property type="entry name" value="DNA-dir_DNA_pol_A_palm_dom"/>
</dbReference>
<dbReference type="CDD" id="cd09898">
    <property type="entry name" value="H3TH_53EXO"/>
    <property type="match status" value="1"/>
</dbReference>
<dbReference type="InterPro" id="IPR002298">
    <property type="entry name" value="DNA_polymerase_A"/>
</dbReference>
<dbReference type="Gene3D" id="3.30.420.10">
    <property type="entry name" value="Ribonuclease H-like superfamily/Ribonuclease H"/>
    <property type="match status" value="1"/>
</dbReference>
<dbReference type="CDD" id="cd08637">
    <property type="entry name" value="DNA_pol_A_pol_I_C"/>
    <property type="match status" value="1"/>
</dbReference>
<dbReference type="Gene3D" id="1.10.150.20">
    <property type="entry name" value="5' to 3' exonuclease, C-terminal subdomain"/>
    <property type="match status" value="2"/>
</dbReference>
<keyword evidence="13" id="KW-0540">Nuclease</keyword>
<dbReference type="Pfam" id="PF00476">
    <property type="entry name" value="DNA_pol_A"/>
    <property type="match status" value="1"/>
</dbReference>
<keyword evidence="4 13" id="KW-0808">Transferase</keyword>
<dbReference type="Pfam" id="PF01367">
    <property type="entry name" value="5_3_exonuc"/>
    <property type="match status" value="1"/>
</dbReference>
<comment type="function">
    <text evidence="13">In addition to polymerase activity, this DNA polymerase exhibits 5'-3' exonuclease activity.</text>
</comment>
<dbReference type="EMBL" id="FZOB01000011">
    <property type="protein sequence ID" value="SNR86429.1"/>
    <property type="molecule type" value="Genomic_DNA"/>
</dbReference>
<reference evidence="17" key="1">
    <citation type="submission" date="2017-06" db="EMBL/GenBank/DDBJ databases">
        <authorList>
            <person name="Varghese N."/>
            <person name="Submissions S."/>
        </authorList>
    </citation>
    <scope>NUCLEOTIDE SEQUENCE [LARGE SCALE GENOMIC DNA]</scope>
    <source>
        <strain evidence="17">DSM 15668</strain>
    </source>
</reference>
<comment type="catalytic activity">
    <reaction evidence="11 13">
        <text>DNA(n) + a 2'-deoxyribonucleoside 5'-triphosphate = DNA(n+1) + diphosphate</text>
        <dbReference type="Rhea" id="RHEA:22508"/>
        <dbReference type="Rhea" id="RHEA-COMP:17339"/>
        <dbReference type="Rhea" id="RHEA-COMP:17340"/>
        <dbReference type="ChEBI" id="CHEBI:33019"/>
        <dbReference type="ChEBI" id="CHEBI:61560"/>
        <dbReference type="ChEBI" id="CHEBI:173112"/>
        <dbReference type="EC" id="2.7.7.7"/>
    </reaction>
</comment>
<dbReference type="InterPro" id="IPR036279">
    <property type="entry name" value="5-3_exonuclease_C_sf"/>
</dbReference>
<evidence type="ECO:0000256" key="10">
    <source>
        <dbReference type="ARBA" id="ARBA00023204"/>
    </source>
</evidence>
<dbReference type="InterPro" id="IPR043502">
    <property type="entry name" value="DNA/RNA_pol_sf"/>
</dbReference>
<keyword evidence="13" id="KW-0269">Exonuclease</keyword>
<dbReference type="OrthoDB" id="9806424at2"/>
<dbReference type="PANTHER" id="PTHR10133:SF27">
    <property type="entry name" value="DNA POLYMERASE NU"/>
    <property type="match status" value="1"/>
</dbReference>
<evidence type="ECO:0000313" key="17">
    <source>
        <dbReference type="Proteomes" id="UP000198405"/>
    </source>
</evidence>
<dbReference type="PRINTS" id="PR00868">
    <property type="entry name" value="DNAPOLI"/>
</dbReference>
<dbReference type="RefSeq" id="WP_089323478.1">
    <property type="nucleotide sequence ID" value="NZ_FZOB01000011.1"/>
</dbReference>
<evidence type="ECO:0000256" key="3">
    <source>
        <dbReference type="ARBA" id="ARBA00020311"/>
    </source>
</evidence>
<dbReference type="CDD" id="cd09859">
    <property type="entry name" value="PIN_53EXO"/>
    <property type="match status" value="1"/>
</dbReference>
<dbReference type="FunFam" id="1.10.150.20:FF:000003">
    <property type="entry name" value="DNA polymerase I"/>
    <property type="match status" value="1"/>
</dbReference>
<dbReference type="Pfam" id="PF02739">
    <property type="entry name" value="5_3_exonuc_N"/>
    <property type="match status" value="1"/>
</dbReference>
<feature type="domain" description="5'-3' exonuclease" evidence="14">
    <location>
        <begin position="1"/>
        <end position="262"/>
    </location>
</feature>
<evidence type="ECO:0000256" key="7">
    <source>
        <dbReference type="ARBA" id="ARBA00022763"/>
    </source>
</evidence>
<dbReference type="InterPro" id="IPR008918">
    <property type="entry name" value="HhH2"/>
</dbReference>
<dbReference type="Proteomes" id="UP000198405">
    <property type="component" value="Unassembled WGS sequence"/>
</dbReference>
<keyword evidence="5 13" id="KW-0548">Nucleotidyltransferase</keyword>
<dbReference type="GO" id="GO:0003677">
    <property type="term" value="F:DNA binding"/>
    <property type="evidence" value="ECO:0007669"/>
    <property type="project" value="UniProtKB-UniRule"/>
</dbReference>
<organism evidence="16 17">
    <name type="scientific">Desulfurobacterium atlanticum</name>
    <dbReference type="NCBI Taxonomy" id="240169"/>
    <lineage>
        <taxon>Bacteria</taxon>
        <taxon>Pseudomonadati</taxon>
        <taxon>Aquificota</taxon>
        <taxon>Aquificia</taxon>
        <taxon>Desulfurobacteriales</taxon>
        <taxon>Desulfurobacteriaceae</taxon>
        <taxon>Desulfurobacterium</taxon>
    </lineage>
</organism>
<dbReference type="NCBIfam" id="NF004397">
    <property type="entry name" value="PRK05755.1"/>
    <property type="match status" value="1"/>
</dbReference>
<comment type="similarity">
    <text evidence="1 13">Belongs to the DNA polymerase type-A family.</text>
</comment>
<dbReference type="PANTHER" id="PTHR10133">
    <property type="entry name" value="DNA POLYMERASE I"/>
    <property type="match status" value="1"/>
</dbReference>
<dbReference type="Gene3D" id="3.40.50.1010">
    <property type="entry name" value="5'-nuclease"/>
    <property type="match status" value="1"/>
</dbReference>
<evidence type="ECO:0000256" key="9">
    <source>
        <dbReference type="ARBA" id="ARBA00023125"/>
    </source>
</evidence>
<dbReference type="SUPFAM" id="SSF56672">
    <property type="entry name" value="DNA/RNA polymerases"/>
    <property type="match status" value="1"/>
</dbReference>
<dbReference type="GO" id="GO:0006302">
    <property type="term" value="P:double-strand break repair"/>
    <property type="evidence" value="ECO:0007669"/>
    <property type="project" value="TreeGrafter"/>
</dbReference>
<keyword evidence="7 13" id="KW-0227">DNA damage</keyword>
<protein>
    <recommendedName>
        <fullName evidence="3 12">DNA polymerase I</fullName>
        <ecNumber evidence="2 12">2.7.7.7</ecNumber>
    </recommendedName>
</protein>
<keyword evidence="8 13" id="KW-0239">DNA-directed DNA polymerase</keyword>
<evidence type="ECO:0000256" key="1">
    <source>
        <dbReference type="ARBA" id="ARBA00007705"/>
    </source>
</evidence>
<dbReference type="InterPro" id="IPR019760">
    <property type="entry name" value="DNA-dir_DNA_pol_A_CS"/>
</dbReference>
<dbReference type="SUPFAM" id="SSF47807">
    <property type="entry name" value="5' to 3' exonuclease, C-terminal subdomain"/>
    <property type="match status" value="1"/>
</dbReference>
<keyword evidence="10 13" id="KW-0234">DNA repair</keyword>
<dbReference type="AlphaFoldDB" id="A0A238ZT81"/>
<dbReference type="InterPro" id="IPR018320">
    <property type="entry name" value="DNA_polymerase_1"/>
</dbReference>
<evidence type="ECO:0000256" key="5">
    <source>
        <dbReference type="ARBA" id="ARBA00022695"/>
    </source>
</evidence>
<evidence type="ECO:0000256" key="8">
    <source>
        <dbReference type="ARBA" id="ARBA00022932"/>
    </source>
</evidence>
<proteinExistence type="inferred from homology"/>
<dbReference type="NCBIfam" id="TIGR00593">
    <property type="entry name" value="pola"/>
    <property type="match status" value="1"/>
</dbReference>
<dbReference type="InterPro" id="IPR029060">
    <property type="entry name" value="PIN-like_dom_sf"/>
</dbReference>
<dbReference type="GO" id="GO:0006261">
    <property type="term" value="P:DNA-templated DNA replication"/>
    <property type="evidence" value="ECO:0007669"/>
    <property type="project" value="UniProtKB-UniRule"/>
</dbReference>
<evidence type="ECO:0000256" key="13">
    <source>
        <dbReference type="RuleBase" id="RU004460"/>
    </source>
</evidence>